<keyword evidence="1" id="KW-0812">Transmembrane</keyword>
<keyword evidence="1" id="KW-0472">Membrane</keyword>
<protein>
    <submittedName>
        <fullName evidence="2">Uncharacterized protein</fullName>
    </submittedName>
</protein>
<organism evidence="2">
    <name type="scientific">hydrothermal vent metagenome</name>
    <dbReference type="NCBI Taxonomy" id="652676"/>
    <lineage>
        <taxon>unclassified sequences</taxon>
        <taxon>metagenomes</taxon>
        <taxon>ecological metagenomes</taxon>
    </lineage>
</organism>
<evidence type="ECO:0000313" key="2">
    <source>
        <dbReference type="EMBL" id="CUS45699.1"/>
    </source>
</evidence>
<gene>
    <name evidence="2" type="ORF">MGWOODY_Smn2881</name>
</gene>
<reference evidence="2" key="1">
    <citation type="submission" date="2015-10" db="EMBL/GenBank/DDBJ databases">
        <authorList>
            <person name="Gilbert D.G."/>
        </authorList>
    </citation>
    <scope>NUCLEOTIDE SEQUENCE</scope>
</reference>
<evidence type="ECO:0000256" key="1">
    <source>
        <dbReference type="SAM" id="Phobius"/>
    </source>
</evidence>
<sequence>MFYGDGVSADIVRADLTYCMALSGRAGPAPRGTRYSTVMAGGLLAGIMDAIAMSVEQRRRRDSSMRNCMAMHGYSRYYVPQEDWNKIVRGDGAVDRMVAYMTGPVPSTRKLPK</sequence>
<accession>A0A160TPV2</accession>
<keyword evidence="1" id="KW-1133">Transmembrane helix</keyword>
<proteinExistence type="predicted"/>
<name>A0A160TPV2_9ZZZZ</name>
<dbReference type="AlphaFoldDB" id="A0A160TPV2"/>
<dbReference type="EMBL" id="CZQE01000292">
    <property type="protein sequence ID" value="CUS45699.1"/>
    <property type="molecule type" value="Genomic_DNA"/>
</dbReference>
<feature type="transmembrane region" description="Helical" evidence="1">
    <location>
        <begin position="35"/>
        <end position="55"/>
    </location>
</feature>